<feature type="transmembrane region" description="Helical" evidence="6">
    <location>
        <begin position="173"/>
        <end position="197"/>
    </location>
</feature>
<keyword evidence="5 6" id="KW-0472">Membrane</keyword>
<dbReference type="RefSeq" id="WP_065254181.1">
    <property type="nucleotide sequence ID" value="NZ_JADNCW010000009.1"/>
</dbReference>
<feature type="transmembrane region" description="Helical" evidence="6">
    <location>
        <begin position="114"/>
        <end position="137"/>
    </location>
</feature>
<evidence type="ECO:0000256" key="5">
    <source>
        <dbReference type="ARBA" id="ARBA00023136"/>
    </source>
</evidence>
<feature type="transmembrane region" description="Helical" evidence="6">
    <location>
        <begin position="231"/>
        <end position="247"/>
    </location>
</feature>
<dbReference type="Pfam" id="PF01098">
    <property type="entry name" value="FTSW_RODA_SPOVE"/>
    <property type="match status" value="1"/>
</dbReference>
<evidence type="ECO:0000256" key="2">
    <source>
        <dbReference type="ARBA" id="ARBA00022692"/>
    </source>
</evidence>
<name>A0A1B8RTQ4_9CLOT</name>
<feature type="transmembrane region" description="Helical" evidence="6">
    <location>
        <begin position="322"/>
        <end position="342"/>
    </location>
</feature>
<dbReference type="eggNOG" id="COG0772">
    <property type="taxonomic scope" value="Bacteria"/>
</dbReference>
<organism evidence="7 8">
    <name type="scientific">Clostridium paraputrificum</name>
    <dbReference type="NCBI Taxonomy" id="29363"/>
    <lineage>
        <taxon>Bacteria</taxon>
        <taxon>Bacillati</taxon>
        <taxon>Bacillota</taxon>
        <taxon>Clostridia</taxon>
        <taxon>Eubacteriales</taxon>
        <taxon>Clostridiaceae</taxon>
        <taxon>Clostridium</taxon>
    </lineage>
</organism>
<dbReference type="Proteomes" id="UP000092714">
    <property type="component" value="Unassembled WGS sequence"/>
</dbReference>
<dbReference type="OrthoDB" id="9802195at2"/>
<feature type="transmembrane region" description="Helical" evidence="6">
    <location>
        <begin position="254"/>
        <end position="271"/>
    </location>
</feature>
<keyword evidence="8" id="KW-1185">Reference proteome</keyword>
<feature type="transmembrane region" description="Helical" evidence="6">
    <location>
        <begin position="386"/>
        <end position="408"/>
    </location>
</feature>
<evidence type="ECO:0000313" key="8">
    <source>
        <dbReference type="Proteomes" id="UP000092714"/>
    </source>
</evidence>
<dbReference type="AlphaFoldDB" id="A0A1B8RTQ4"/>
<dbReference type="GO" id="GO:0008360">
    <property type="term" value="P:regulation of cell shape"/>
    <property type="evidence" value="ECO:0007669"/>
    <property type="project" value="UniProtKB-KW"/>
</dbReference>
<evidence type="ECO:0000256" key="3">
    <source>
        <dbReference type="ARBA" id="ARBA00022960"/>
    </source>
</evidence>
<proteinExistence type="predicted"/>
<feature type="transmembrane region" description="Helical" evidence="6">
    <location>
        <begin position="149"/>
        <end position="167"/>
    </location>
</feature>
<dbReference type="InterPro" id="IPR001182">
    <property type="entry name" value="FtsW/RodA"/>
</dbReference>
<keyword evidence="4 6" id="KW-1133">Transmembrane helix</keyword>
<evidence type="ECO:0000256" key="4">
    <source>
        <dbReference type="ARBA" id="ARBA00022989"/>
    </source>
</evidence>
<evidence type="ECO:0000256" key="6">
    <source>
        <dbReference type="SAM" id="Phobius"/>
    </source>
</evidence>
<keyword evidence="2 6" id="KW-0812">Transmembrane</keyword>
<dbReference type="PANTHER" id="PTHR30474:SF1">
    <property type="entry name" value="PEPTIDOGLYCAN GLYCOSYLTRANSFERASE MRDB"/>
    <property type="match status" value="1"/>
</dbReference>
<keyword evidence="3" id="KW-0133">Cell shape</keyword>
<dbReference type="EMBL" id="MAPZ01000009">
    <property type="protein sequence ID" value="OBY12104.1"/>
    <property type="molecule type" value="Genomic_DNA"/>
</dbReference>
<accession>A0A1B8RTQ4</accession>
<dbReference type="NCBIfam" id="NF038403">
    <property type="entry name" value="perm_prefix_1"/>
    <property type="match status" value="1"/>
</dbReference>
<dbReference type="GO" id="GO:0015648">
    <property type="term" value="F:lipid-linked peptidoglycan transporter activity"/>
    <property type="evidence" value="ECO:0007669"/>
    <property type="project" value="TreeGrafter"/>
</dbReference>
<gene>
    <name evidence="7" type="ORF">CP373A1_00475</name>
</gene>
<feature type="transmembrane region" description="Helical" evidence="6">
    <location>
        <begin position="82"/>
        <end position="102"/>
    </location>
</feature>
<comment type="caution">
    <text evidence="7">The sequence shown here is derived from an EMBL/GenBank/DDBJ whole genome shotgun (WGS) entry which is preliminary data.</text>
</comment>
<comment type="subcellular location">
    <subcellularLocation>
        <location evidence="1">Membrane</location>
        <topology evidence="1">Multi-pass membrane protein</topology>
    </subcellularLocation>
</comment>
<protein>
    <recommendedName>
        <fullName evidence="9">Lipid II flippase FtsW</fullName>
    </recommendedName>
</protein>
<evidence type="ECO:0000256" key="1">
    <source>
        <dbReference type="ARBA" id="ARBA00004141"/>
    </source>
</evidence>
<reference evidence="7 8" key="1">
    <citation type="submission" date="2016-06" db="EMBL/GenBank/DDBJ databases">
        <authorList>
            <person name="Kjaerup R.B."/>
            <person name="Dalgaard T.S."/>
            <person name="Juul-Madsen H.R."/>
        </authorList>
    </citation>
    <scope>NUCLEOTIDE SEQUENCE [LARGE SCALE GENOMIC DNA]</scope>
    <source>
        <strain evidence="7 8">373-A1</strain>
    </source>
</reference>
<feature type="transmembrane region" description="Helical" evidence="6">
    <location>
        <begin position="354"/>
        <end position="374"/>
    </location>
</feature>
<evidence type="ECO:0008006" key="9">
    <source>
        <dbReference type="Google" id="ProtNLM"/>
    </source>
</evidence>
<dbReference type="GO" id="GO:0051301">
    <property type="term" value="P:cell division"/>
    <property type="evidence" value="ECO:0007669"/>
    <property type="project" value="InterPro"/>
</dbReference>
<dbReference type="GO" id="GO:0032153">
    <property type="term" value="C:cell division site"/>
    <property type="evidence" value="ECO:0007669"/>
    <property type="project" value="TreeGrafter"/>
</dbReference>
<sequence length="417" mass="47841">MEVKGEENIIKYLESVCLKIKSKRAHNQIKEELYAHIEEKKKDYIKCGDSEKIAEEKALRDMGSSDILGEELNKVHKEKFNYRILITVAFLIITGIITMYSLRGNAYNYWGNEYFFINKMIIYTTLGIGAFLLISFFDYRKIKNKSAHLYILSIALFIVLFLFNSPVNNINSWINIGPISINVRDLAVNIFLISLVGIFKDIKWDTKKGMIYGVILSFIPLGFLIILNYSLGVAIVYTVTLIFLLYISTKNKKLTFWLMFMFIIALILIYSQNSYDNYLHNIIKELLDSSVFIGKGTRVNLEIIPNNISDCIISSLIYSFGWAFGVLVLCLVLFLIIYMFKISGKICDIYGKRLIIIISSIFACQYILGFLYNFGILNFYSVSIPFISYGGSNIIISFLGIGIIMNIYMGKSLRGEY</sequence>
<dbReference type="GO" id="GO:0005886">
    <property type="term" value="C:plasma membrane"/>
    <property type="evidence" value="ECO:0007669"/>
    <property type="project" value="TreeGrafter"/>
</dbReference>
<dbReference type="PANTHER" id="PTHR30474">
    <property type="entry name" value="CELL CYCLE PROTEIN"/>
    <property type="match status" value="1"/>
</dbReference>
<evidence type="ECO:0000313" key="7">
    <source>
        <dbReference type="EMBL" id="OBY12104.1"/>
    </source>
</evidence>
<feature type="transmembrane region" description="Helical" evidence="6">
    <location>
        <begin position="209"/>
        <end position="225"/>
    </location>
</feature>
<dbReference type="InterPro" id="IPR047928">
    <property type="entry name" value="Perm_prefix_1"/>
</dbReference>